<protein>
    <submittedName>
        <fullName evidence="2">YcaO-like family protein</fullName>
    </submittedName>
</protein>
<reference evidence="3 5" key="2">
    <citation type="submission" date="2020-06" db="EMBL/GenBank/DDBJ databases">
        <title>Complete genome of Paenibacillus barcinonensis KACC11450.</title>
        <authorList>
            <person name="Kim M."/>
            <person name="Park Y.-J."/>
            <person name="Shin J.-H."/>
        </authorList>
    </citation>
    <scope>NUCLEOTIDE SEQUENCE [LARGE SCALE GENOMIC DNA]</scope>
    <source>
        <strain evidence="3 5">KACC11450</strain>
    </source>
</reference>
<sequence>MINNPVNGTPFMIERFHIKQNSFLLDYFQSDVITYSENGPPASAIDFDKRKSIKAAIGEHIERVSVFNNYHRFRDQLVEGVNMLNGTIEQFPLHRILLNWNDPILNKLNLDNIYSDTCGMASHVSSHQSINSAFLEFFERQSLLFSWFTKSPAKKIHIEDIKFIDLQSIIQMSRIHVDEVFMYDISLCDEVKVVITIAFGEKTKGVGISADWDYRGAITGSLKELFQYITVEQPIKKSNYQNTENSVDPLLYSHYFMERLGVDELKSEFQYLEKSDQVCGELIDGDKADPNEFYNTVKKISLKLAMDFNLCYIPALDRELNTKIVKIITNKGFHHMYAAKIDPTQVEILKPYKNRLHNIGKMLPFG</sequence>
<evidence type="ECO:0000259" key="1">
    <source>
        <dbReference type="Pfam" id="PF02624"/>
    </source>
</evidence>
<proteinExistence type="predicted"/>
<dbReference type="PANTHER" id="PTHR37809:SF1">
    <property type="entry name" value="RIBOSOMAL PROTEIN S12 METHYLTHIOTRANSFERASE ACCESSORY FACTOR YCAO"/>
    <property type="match status" value="1"/>
</dbReference>
<dbReference type="AlphaFoldDB" id="A0A2V4UVA5"/>
<evidence type="ECO:0000313" key="2">
    <source>
        <dbReference type="EMBL" id="PYE43189.1"/>
    </source>
</evidence>
<organism evidence="2 4">
    <name type="scientific">Paenibacillus barcinonensis</name>
    <dbReference type="NCBI Taxonomy" id="198119"/>
    <lineage>
        <taxon>Bacteria</taxon>
        <taxon>Bacillati</taxon>
        <taxon>Bacillota</taxon>
        <taxon>Bacilli</taxon>
        <taxon>Bacillales</taxon>
        <taxon>Paenibacillaceae</taxon>
        <taxon>Paenibacillus</taxon>
    </lineage>
</organism>
<dbReference type="Proteomes" id="UP000509327">
    <property type="component" value="Chromosome"/>
</dbReference>
<dbReference type="InterPro" id="IPR003776">
    <property type="entry name" value="YcaO-like_dom"/>
</dbReference>
<dbReference type="Proteomes" id="UP000247790">
    <property type="component" value="Unassembled WGS sequence"/>
</dbReference>
<gene>
    <name evidence="2" type="ORF">DFQ00_13148</name>
    <name evidence="3" type="ORF">HUB98_19165</name>
</gene>
<dbReference type="OrthoDB" id="2379922at2"/>
<evidence type="ECO:0000313" key="3">
    <source>
        <dbReference type="EMBL" id="QKS58158.1"/>
    </source>
</evidence>
<dbReference type="EMBL" id="CP054614">
    <property type="protein sequence ID" value="QKS58158.1"/>
    <property type="molecule type" value="Genomic_DNA"/>
</dbReference>
<dbReference type="Gene3D" id="3.30.1330.230">
    <property type="match status" value="1"/>
</dbReference>
<dbReference type="EMBL" id="QJSW01000031">
    <property type="protein sequence ID" value="PYE43189.1"/>
    <property type="molecule type" value="Genomic_DNA"/>
</dbReference>
<name>A0A2V4UVA5_PAEBA</name>
<reference evidence="2 4" key="1">
    <citation type="submission" date="2018-06" db="EMBL/GenBank/DDBJ databases">
        <title>Genomic Encyclopedia of Type Strains, Phase III (KMG-III): the genomes of soil and plant-associated and newly described type strains.</title>
        <authorList>
            <person name="Whitman W."/>
        </authorList>
    </citation>
    <scope>NUCLEOTIDE SEQUENCE [LARGE SCALE GENOMIC DNA]</scope>
    <source>
        <strain evidence="2 4">CECT 7022</strain>
    </source>
</reference>
<dbReference type="PANTHER" id="PTHR37809">
    <property type="entry name" value="RIBOSOMAL PROTEIN S12 METHYLTHIOTRANSFERASE ACCESSORY FACTOR YCAO"/>
    <property type="match status" value="1"/>
</dbReference>
<dbReference type="RefSeq" id="WP_110899444.1">
    <property type="nucleotide sequence ID" value="NZ_CP054614.1"/>
</dbReference>
<feature type="domain" description="YcaO" evidence="1">
    <location>
        <begin position="41"/>
        <end position="244"/>
    </location>
</feature>
<keyword evidence="5" id="KW-1185">Reference proteome</keyword>
<dbReference type="Gene3D" id="3.30.160.660">
    <property type="match status" value="1"/>
</dbReference>
<accession>A0A2V4UVA5</accession>
<evidence type="ECO:0000313" key="5">
    <source>
        <dbReference type="Proteomes" id="UP000509327"/>
    </source>
</evidence>
<dbReference type="Pfam" id="PF02624">
    <property type="entry name" value="YcaO"/>
    <property type="match status" value="1"/>
</dbReference>
<evidence type="ECO:0000313" key="4">
    <source>
        <dbReference type="Proteomes" id="UP000247790"/>
    </source>
</evidence>